<proteinExistence type="predicted"/>
<evidence type="ECO:0000313" key="3">
    <source>
        <dbReference type="WBParaSite" id="EgrG_002046000"/>
    </source>
</evidence>
<reference evidence="3" key="3">
    <citation type="submission" date="2020-10" db="UniProtKB">
        <authorList>
            <consortium name="WormBaseParasite"/>
        </authorList>
    </citation>
    <scope>IDENTIFICATION</scope>
</reference>
<accession>A0A068X1D9</accession>
<dbReference type="WBParaSite" id="EgrG_002046000">
    <property type="protein sequence ID" value="EgrG_002046000"/>
    <property type="gene ID" value="EgrG_002046000"/>
</dbReference>
<gene>
    <name evidence="1" type="ORF">EgrG_002046000</name>
</gene>
<protein>
    <submittedName>
        <fullName evidence="1 3">Expressed protein</fullName>
    </submittedName>
</protein>
<dbReference type="OrthoDB" id="6226546at2759"/>
<evidence type="ECO:0000313" key="1">
    <source>
        <dbReference type="EMBL" id="CDS23781.1"/>
    </source>
</evidence>
<name>A0A068X1D9_ECHGR</name>
<reference evidence="1" key="2">
    <citation type="submission" date="2014-06" db="EMBL/GenBank/DDBJ databases">
        <authorList>
            <person name="Aslett M."/>
        </authorList>
    </citation>
    <scope>NUCLEOTIDE SEQUENCE</scope>
</reference>
<organism evidence="1">
    <name type="scientific">Echinococcus granulosus</name>
    <name type="common">Hydatid tapeworm</name>
    <dbReference type="NCBI Taxonomy" id="6210"/>
    <lineage>
        <taxon>Eukaryota</taxon>
        <taxon>Metazoa</taxon>
        <taxon>Spiralia</taxon>
        <taxon>Lophotrochozoa</taxon>
        <taxon>Platyhelminthes</taxon>
        <taxon>Cestoda</taxon>
        <taxon>Eucestoda</taxon>
        <taxon>Cyclophyllidea</taxon>
        <taxon>Taeniidae</taxon>
        <taxon>Echinococcus</taxon>
        <taxon>Echinococcus granulosus group</taxon>
    </lineage>
</organism>
<sequence>MSDLEDRLPFFETMRHWTDEDGQPLFEDCGVLCGSGRISLTMANFRIYLDVYTEAPDWESTHLHLWPMALKRYDGFVYLVNSTMHCHVRHRLPYYLKRLMQDTTKIVCDGKRPLPALLILDLVIGQTCGDADSLATNLHALDDGILGGFTRLPARFWSCNWWRVWRLQQEDGKYVNLYEAFQWAALQLARNGTRKGKILHYSNVPAPSFIRWFE</sequence>
<dbReference type="Proteomes" id="UP000492820">
    <property type="component" value="Unassembled WGS sequence"/>
</dbReference>
<evidence type="ECO:0000313" key="2">
    <source>
        <dbReference type="Proteomes" id="UP000492820"/>
    </source>
</evidence>
<dbReference type="AlphaFoldDB" id="A0A068X1D9"/>
<reference evidence="1 2" key="1">
    <citation type="journal article" date="2013" name="Nature">
        <title>The genomes of four tapeworm species reveal adaptations to parasitism.</title>
        <authorList>
            <person name="Tsai I.J."/>
            <person name="Zarowiecki M."/>
            <person name="Holroyd N."/>
            <person name="Garciarrubio A."/>
            <person name="Sanchez-Flores A."/>
            <person name="Brooks K.L."/>
            <person name="Tracey A."/>
            <person name="Bobes R.J."/>
            <person name="Fragoso G."/>
            <person name="Sciutto E."/>
            <person name="Aslett M."/>
            <person name="Beasley H."/>
            <person name="Bennett H.M."/>
            <person name="Cai J."/>
            <person name="Camicia F."/>
            <person name="Clark R."/>
            <person name="Cucher M."/>
            <person name="De Silva N."/>
            <person name="Day T.A."/>
            <person name="Deplazes P."/>
            <person name="Estrada K."/>
            <person name="Fernandez C."/>
            <person name="Holland P.W."/>
            <person name="Hou J."/>
            <person name="Hu S."/>
            <person name="Huckvale T."/>
            <person name="Hung S.S."/>
            <person name="Kamenetzky L."/>
            <person name="Keane J.A."/>
            <person name="Kiss F."/>
            <person name="Koziol U."/>
            <person name="Lambert O."/>
            <person name="Liu K."/>
            <person name="Luo X."/>
            <person name="Luo Y."/>
            <person name="Macchiaroli N."/>
            <person name="Nichol S."/>
            <person name="Paps J."/>
            <person name="Parkinson J."/>
            <person name="Pouchkina-Stantcheva N."/>
            <person name="Riddiford N."/>
            <person name="Rosenzvit M."/>
            <person name="Salinas G."/>
            <person name="Wasmuth J.D."/>
            <person name="Zamanian M."/>
            <person name="Zheng Y."/>
            <person name="Cai X."/>
            <person name="Soberon X."/>
            <person name="Olson P.D."/>
            <person name="Laclette J.P."/>
            <person name="Brehm K."/>
            <person name="Berriman M."/>
            <person name="Garciarrubio A."/>
            <person name="Bobes R.J."/>
            <person name="Fragoso G."/>
            <person name="Sanchez-Flores A."/>
            <person name="Estrada K."/>
            <person name="Cevallos M.A."/>
            <person name="Morett E."/>
            <person name="Gonzalez V."/>
            <person name="Portillo T."/>
            <person name="Ochoa-Leyva A."/>
            <person name="Jose M.V."/>
            <person name="Sciutto E."/>
            <person name="Landa A."/>
            <person name="Jimenez L."/>
            <person name="Valdes V."/>
            <person name="Carrero J.C."/>
            <person name="Larralde C."/>
            <person name="Morales-Montor J."/>
            <person name="Limon-Lason J."/>
            <person name="Soberon X."/>
            <person name="Laclette J.P."/>
        </authorList>
    </citation>
    <scope>NUCLEOTIDE SEQUENCE [LARGE SCALE GENOMIC DNA]</scope>
</reference>
<dbReference type="EMBL" id="LK028594">
    <property type="protein sequence ID" value="CDS23781.1"/>
    <property type="molecule type" value="Genomic_DNA"/>
</dbReference>